<evidence type="ECO:0000313" key="2">
    <source>
        <dbReference type="EMBL" id="MCO8269252.1"/>
    </source>
</evidence>
<dbReference type="PANTHER" id="PTHR33164">
    <property type="entry name" value="TRANSCRIPTIONAL REGULATOR, MARR FAMILY"/>
    <property type="match status" value="1"/>
</dbReference>
<proteinExistence type="predicted"/>
<name>A0ABT1DEL8_9ACTN</name>
<dbReference type="Proteomes" id="UP001523369">
    <property type="component" value="Unassembled WGS sequence"/>
</dbReference>
<dbReference type="SUPFAM" id="SSF46785">
    <property type="entry name" value="Winged helix' DNA-binding domain"/>
    <property type="match status" value="1"/>
</dbReference>
<dbReference type="Pfam" id="PF01047">
    <property type="entry name" value="MarR"/>
    <property type="match status" value="1"/>
</dbReference>
<protein>
    <submittedName>
        <fullName evidence="2">MarR family transcriptional regulator</fullName>
    </submittedName>
</protein>
<organism evidence="2 3">
    <name type="scientific">Paractinoplanes aksuensis</name>
    <dbReference type="NCBI Taxonomy" id="2939490"/>
    <lineage>
        <taxon>Bacteria</taxon>
        <taxon>Bacillati</taxon>
        <taxon>Actinomycetota</taxon>
        <taxon>Actinomycetes</taxon>
        <taxon>Micromonosporales</taxon>
        <taxon>Micromonosporaceae</taxon>
        <taxon>Paractinoplanes</taxon>
    </lineage>
</organism>
<dbReference type="Gene3D" id="1.10.10.10">
    <property type="entry name" value="Winged helix-like DNA-binding domain superfamily/Winged helix DNA-binding domain"/>
    <property type="match status" value="1"/>
</dbReference>
<dbReference type="EMBL" id="JAMYJR010000001">
    <property type="protein sequence ID" value="MCO8269252.1"/>
    <property type="molecule type" value="Genomic_DNA"/>
</dbReference>
<dbReference type="SMART" id="SM00347">
    <property type="entry name" value="HTH_MARR"/>
    <property type="match status" value="1"/>
</dbReference>
<dbReference type="InterPro" id="IPR036390">
    <property type="entry name" value="WH_DNA-bd_sf"/>
</dbReference>
<feature type="domain" description="HTH marR-type" evidence="1">
    <location>
        <begin position="11"/>
        <end position="139"/>
    </location>
</feature>
<reference evidence="2 3" key="1">
    <citation type="submission" date="2022-06" db="EMBL/GenBank/DDBJ databases">
        <title>New Species of the Genus Actinoplanes, ActinopZanes ferrugineus.</title>
        <authorList>
            <person name="Ding P."/>
        </authorList>
    </citation>
    <scope>NUCLEOTIDE SEQUENCE [LARGE SCALE GENOMIC DNA]</scope>
    <source>
        <strain evidence="2 3">TRM88003</strain>
    </source>
</reference>
<dbReference type="PANTHER" id="PTHR33164:SF99">
    <property type="entry name" value="MARR FAMILY REGULATORY PROTEIN"/>
    <property type="match status" value="1"/>
</dbReference>
<dbReference type="InterPro" id="IPR039422">
    <property type="entry name" value="MarR/SlyA-like"/>
</dbReference>
<accession>A0ABT1DEL8</accession>
<evidence type="ECO:0000313" key="3">
    <source>
        <dbReference type="Proteomes" id="UP001523369"/>
    </source>
</evidence>
<dbReference type="InterPro" id="IPR036388">
    <property type="entry name" value="WH-like_DNA-bd_sf"/>
</dbReference>
<dbReference type="PROSITE" id="PS50995">
    <property type="entry name" value="HTH_MARR_2"/>
    <property type="match status" value="1"/>
</dbReference>
<sequence>MPNTEARFAEASRLSQLLITIAEEAKADFVATVGEFGLPVPLARVLVLLSTPSPMRDLADQLHCDRSYITGLADQLEERGLISREPGTDRRIKLLALTDAGEVMRDQISTAVAERNMILRRLTDAERRTLAPLLERLQGDSDATCTP</sequence>
<evidence type="ECO:0000259" key="1">
    <source>
        <dbReference type="PROSITE" id="PS50995"/>
    </source>
</evidence>
<keyword evidence="3" id="KW-1185">Reference proteome</keyword>
<comment type="caution">
    <text evidence="2">The sequence shown here is derived from an EMBL/GenBank/DDBJ whole genome shotgun (WGS) entry which is preliminary data.</text>
</comment>
<gene>
    <name evidence="2" type="ORF">M1L60_01455</name>
</gene>
<dbReference type="RefSeq" id="WP_253235391.1">
    <property type="nucleotide sequence ID" value="NZ_JAMYJR010000001.1"/>
</dbReference>
<dbReference type="InterPro" id="IPR000835">
    <property type="entry name" value="HTH_MarR-typ"/>
</dbReference>